<dbReference type="EMBL" id="CP022272">
    <property type="protein sequence ID" value="ASJ96569.1"/>
    <property type="molecule type" value="Genomic_DNA"/>
</dbReference>
<evidence type="ECO:0000256" key="4">
    <source>
        <dbReference type="ARBA" id="ARBA00022475"/>
    </source>
</evidence>
<dbReference type="AlphaFoldDB" id="A0AAC9TZU9"/>
<dbReference type="PROSITE" id="PS50005">
    <property type="entry name" value="TPR"/>
    <property type="match status" value="3"/>
</dbReference>
<dbReference type="CDD" id="cd00082">
    <property type="entry name" value="HisKA"/>
    <property type="match status" value="1"/>
</dbReference>
<evidence type="ECO:0000256" key="7">
    <source>
        <dbReference type="ARBA" id="ARBA00022692"/>
    </source>
</evidence>
<evidence type="ECO:0000256" key="3">
    <source>
        <dbReference type="ARBA" id="ARBA00012438"/>
    </source>
</evidence>
<evidence type="ECO:0000256" key="10">
    <source>
        <dbReference type="ARBA" id="ARBA00022840"/>
    </source>
</evidence>
<dbReference type="GO" id="GO:0005524">
    <property type="term" value="F:ATP binding"/>
    <property type="evidence" value="ECO:0007669"/>
    <property type="project" value="UniProtKB-KW"/>
</dbReference>
<keyword evidence="6" id="KW-0808">Transferase</keyword>
<keyword evidence="13 15" id="KW-0472">Membrane</keyword>
<accession>A0AAC9TZU9</accession>
<evidence type="ECO:0000256" key="6">
    <source>
        <dbReference type="ARBA" id="ARBA00022679"/>
    </source>
</evidence>
<keyword evidence="8" id="KW-0547">Nucleotide-binding</keyword>
<dbReference type="Pfam" id="PF02518">
    <property type="entry name" value="HATPase_c"/>
    <property type="match status" value="1"/>
</dbReference>
<keyword evidence="4" id="KW-1003">Cell membrane</keyword>
<dbReference type="Pfam" id="PF13424">
    <property type="entry name" value="TPR_12"/>
    <property type="match status" value="3"/>
</dbReference>
<keyword evidence="5" id="KW-0597">Phosphoprotein</keyword>
<comment type="catalytic activity">
    <reaction evidence="1">
        <text>ATP + protein L-histidine = ADP + protein N-phospho-L-histidine.</text>
        <dbReference type="EC" id="2.7.13.3"/>
    </reaction>
</comment>
<dbReference type="SMART" id="SM00028">
    <property type="entry name" value="TPR"/>
    <property type="match status" value="8"/>
</dbReference>
<dbReference type="InterPro" id="IPR036097">
    <property type="entry name" value="HisK_dim/P_sf"/>
</dbReference>
<evidence type="ECO:0000313" key="17">
    <source>
        <dbReference type="EMBL" id="ASJ96569.1"/>
    </source>
</evidence>
<keyword evidence="7 15" id="KW-0812">Transmembrane</keyword>
<dbReference type="RefSeq" id="WP_088904469.1">
    <property type="nucleotide sequence ID" value="NZ_CP022272.1"/>
</dbReference>
<dbReference type="InterPro" id="IPR003594">
    <property type="entry name" value="HATPase_dom"/>
</dbReference>
<keyword evidence="11 15" id="KW-1133">Transmembrane helix</keyword>
<evidence type="ECO:0000256" key="9">
    <source>
        <dbReference type="ARBA" id="ARBA00022777"/>
    </source>
</evidence>
<dbReference type="FunFam" id="3.30.565.10:FF:000006">
    <property type="entry name" value="Sensor histidine kinase WalK"/>
    <property type="match status" value="1"/>
</dbReference>
<name>A0AAC9TZU9_9GAMM</name>
<dbReference type="SUPFAM" id="SSF47384">
    <property type="entry name" value="Homodimeric domain of signal transducing histidine kinase"/>
    <property type="match status" value="1"/>
</dbReference>
<dbReference type="Pfam" id="PF00512">
    <property type="entry name" value="HisKA"/>
    <property type="match status" value="1"/>
</dbReference>
<evidence type="ECO:0000313" key="18">
    <source>
        <dbReference type="Proteomes" id="UP000198233"/>
    </source>
</evidence>
<evidence type="ECO:0000256" key="1">
    <source>
        <dbReference type="ARBA" id="ARBA00000085"/>
    </source>
</evidence>
<dbReference type="InterPro" id="IPR036890">
    <property type="entry name" value="HATPase_C_sf"/>
</dbReference>
<evidence type="ECO:0000256" key="2">
    <source>
        <dbReference type="ARBA" id="ARBA00004651"/>
    </source>
</evidence>
<dbReference type="PRINTS" id="PR00344">
    <property type="entry name" value="BCTRLSENSOR"/>
</dbReference>
<organism evidence="17 18">
    <name type="scientific">Shewanella marisflavi</name>
    <dbReference type="NCBI Taxonomy" id="260364"/>
    <lineage>
        <taxon>Bacteria</taxon>
        <taxon>Pseudomonadati</taxon>
        <taxon>Pseudomonadota</taxon>
        <taxon>Gammaproteobacteria</taxon>
        <taxon>Alteromonadales</taxon>
        <taxon>Shewanellaceae</taxon>
        <taxon>Shewanella</taxon>
    </lineage>
</organism>
<dbReference type="InterPro" id="IPR011990">
    <property type="entry name" value="TPR-like_helical_dom_sf"/>
</dbReference>
<dbReference type="SMART" id="SM00388">
    <property type="entry name" value="HisKA"/>
    <property type="match status" value="1"/>
</dbReference>
<evidence type="ECO:0000256" key="15">
    <source>
        <dbReference type="SAM" id="Phobius"/>
    </source>
</evidence>
<dbReference type="InterPro" id="IPR050398">
    <property type="entry name" value="HssS/ArlS-like"/>
</dbReference>
<keyword evidence="12" id="KW-0902">Two-component regulatory system</keyword>
<feature type="repeat" description="TPR" evidence="14">
    <location>
        <begin position="130"/>
        <end position="163"/>
    </location>
</feature>
<dbReference type="SMART" id="SM00387">
    <property type="entry name" value="HATPase_c"/>
    <property type="match status" value="1"/>
</dbReference>
<dbReference type="SUPFAM" id="SSF55874">
    <property type="entry name" value="ATPase domain of HSP90 chaperone/DNA topoisomerase II/histidine kinase"/>
    <property type="match status" value="1"/>
</dbReference>
<evidence type="ECO:0000256" key="11">
    <source>
        <dbReference type="ARBA" id="ARBA00022989"/>
    </source>
</evidence>
<dbReference type="InterPro" id="IPR004358">
    <property type="entry name" value="Sig_transdc_His_kin-like_C"/>
</dbReference>
<dbReference type="KEGG" id="smav:CFF01_08185"/>
<protein>
    <recommendedName>
        <fullName evidence="3">histidine kinase</fullName>
        <ecNumber evidence="3">2.7.13.3</ecNumber>
    </recommendedName>
</protein>
<dbReference type="InterPro" id="IPR019734">
    <property type="entry name" value="TPR_rpt"/>
</dbReference>
<evidence type="ECO:0000256" key="14">
    <source>
        <dbReference type="PROSITE-ProRule" id="PRU00339"/>
    </source>
</evidence>
<dbReference type="SUPFAM" id="SSF48452">
    <property type="entry name" value="TPR-like"/>
    <property type="match status" value="3"/>
</dbReference>
<evidence type="ECO:0000256" key="12">
    <source>
        <dbReference type="ARBA" id="ARBA00023012"/>
    </source>
</evidence>
<feature type="transmembrane region" description="Helical" evidence="15">
    <location>
        <begin position="491"/>
        <end position="508"/>
    </location>
</feature>
<dbReference type="InterPro" id="IPR005467">
    <property type="entry name" value="His_kinase_dom"/>
</dbReference>
<gene>
    <name evidence="17" type="ORF">CFF01_08185</name>
</gene>
<dbReference type="Proteomes" id="UP000198233">
    <property type="component" value="Chromosome"/>
</dbReference>
<keyword evidence="9" id="KW-0418">Kinase</keyword>
<dbReference type="GO" id="GO:0000155">
    <property type="term" value="F:phosphorelay sensor kinase activity"/>
    <property type="evidence" value="ECO:0007669"/>
    <property type="project" value="InterPro"/>
</dbReference>
<keyword evidence="14" id="KW-0802">TPR repeat</keyword>
<dbReference type="InterPro" id="IPR026000">
    <property type="entry name" value="Apc5_dom"/>
</dbReference>
<evidence type="ECO:0000256" key="13">
    <source>
        <dbReference type="ARBA" id="ARBA00023136"/>
    </source>
</evidence>
<dbReference type="Gene3D" id="1.25.40.10">
    <property type="entry name" value="Tetratricopeptide repeat domain"/>
    <property type="match status" value="2"/>
</dbReference>
<dbReference type="GO" id="GO:0005886">
    <property type="term" value="C:plasma membrane"/>
    <property type="evidence" value="ECO:0007669"/>
    <property type="project" value="UniProtKB-SubCell"/>
</dbReference>
<evidence type="ECO:0000259" key="16">
    <source>
        <dbReference type="PROSITE" id="PS50109"/>
    </source>
</evidence>
<dbReference type="InterPro" id="IPR003661">
    <property type="entry name" value="HisK_dim/P_dom"/>
</dbReference>
<sequence>MRLKPIALLILAILIMLTLAGIAASIDSPEASADLLQREEQLANLPQEQKGELLTALVKHYRDNDPLKSLAYGEQALEVFSRWPDDNRKVTVLNNMAWVHVSLSQYAKAQQRTDESKLLAKANQDLRGLYAAQTMQGIIYWRKADYQTALKTFEQAQEIAKQEQDLRGIANTTNYMAIIYQTIGQPEKALNFFIRAFNIQKQLGDEKSIAVSLNNIANMYGTSGNYSLALDYQLQSRKIREKLNDLPGLAQILGNIGLTYFYLKDYEQALSYLQRSLGYYESLKDQQGIAEIHSNLGMVHLQKQQLDSALHQYQQALALAQQISDTALEARIYIELANAYIALDNPEQAYQQITTGLDQANRLGILSVSAYGLLTLAKVEKMRGNHQRALTLSEAALNTSQQVQDKHIVRDAYEFRYLLFKSLGETDQALANLEEFKRVNDEMFNSESDQRLAFLLSHFETEQQEQQIKLLQADQALQKTQLAQHTYQRNVWLGGLSVLFVIILLLVNRHHQRKINASLNQNIQSQRELIQAVAHEFRSPLARVQLAFDMLEEQLSQDKETRLIGTINKGLAELENLIKEALDFIQLENHSRPLHLSQVNLNKVLEEVIDANNALYPDKGFKLVTRPNNTCIVSADSTQITRAFSNIIRNAARFAASQVVISLHQDKTAITVSIEDDGPGIPSEQRERVFEPFVRLDQSRCRDSGGIGLGLALAKKICEAHGGTLTVSSSHLGGAKLSLHCPSAAKSSPQQDAS</sequence>
<dbReference type="Gene3D" id="1.10.287.130">
    <property type="match status" value="1"/>
</dbReference>
<proteinExistence type="predicted"/>
<dbReference type="PANTHER" id="PTHR45528:SF1">
    <property type="entry name" value="SENSOR HISTIDINE KINASE CPXA"/>
    <property type="match status" value="1"/>
</dbReference>
<dbReference type="PROSITE" id="PS50109">
    <property type="entry name" value="HIS_KIN"/>
    <property type="match status" value="1"/>
</dbReference>
<feature type="repeat" description="TPR" evidence="14">
    <location>
        <begin position="290"/>
        <end position="323"/>
    </location>
</feature>
<evidence type="ECO:0000256" key="8">
    <source>
        <dbReference type="ARBA" id="ARBA00022741"/>
    </source>
</evidence>
<dbReference type="Gene3D" id="3.30.565.10">
    <property type="entry name" value="Histidine kinase-like ATPase, C-terminal domain"/>
    <property type="match status" value="1"/>
</dbReference>
<dbReference type="EC" id="2.7.13.3" evidence="3"/>
<dbReference type="Pfam" id="PF12862">
    <property type="entry name" value="ANAPC5"/>
    <property type="match status" value="2"/>
</dbReference>
<evidence type="ECO:0000256" key="5">
    <source>
        <dbReference type="ARBA" id="ARBA00022553"/>
    </source>
</evidence>
<feature type="repeat" description="TPR" evidence="14">
    <location>
        <begin position="250"/>
        <end position="283"/>
    </location>
</feature>
<reference evidence="17 18" key="1">
    <citation type="submission" date="2017-06" db="EMBL/GenBank/DDBJ databases">
        <title>Complete genome sequence of Shewanella marisflavi EP1 associated with anaerobic 2,4-dinitrotoluene reduction and salt tolerance.</title>
        <authorList>
            <person name="Huang J."/>
        </authorList>
    </citation>
    <scope>NUCLEOTIDE SEQUENCE [LARGE SCALE GENOMIC DNA]</scope>
    <source>
        <strain evidence="17 18">EP1</strain>
    </source>
</reference>
<keyword evidence="10" id="KW-0067">ATP-binding</keyword>
<dbReference type="PANTHER" id="PTHR45528">
    <property type="entry name" value="SENSOR HISTIDINE KINASE CPXA"/>
    <property type="match status" value="1"/>
</dbReference>
<comment type="subcellular location">
    <subcellularLocation>
        <location evidence="2">Cell membrane</location>
        <topology evidence="2">Multi-pass membrane protein</topology>
    </subcellularLocation>
</comment>
<feature type="domain" description="Histidine kinase" evidence="16">
    <location>
        <begin position="532"/>
        <end position="745"/>
    </location>
</feature>